<dbReference type="AlphaFoldDB" id="A0AAU9JEJ1"/>
<comment type="caution">
    <text evidence="1">The sequence shown here is derived from an EMBL/GenBank/DDBJ whole genome shotgun (WGS) entry which is preliminary data.</text>
</comment>
<proteinExistence type="predicted"/>
<accession>A0AAU9JEJ1</accession>
<dbReference type="EMBL" id="CAJZBQ010000034">
    <property type="protein sequence ID" value="CAG9323562.1"/>
    <property type="molecule type" value="Genomic_DNA"/>
</dbReference>
<evidence type="ECO:0000313" key="2">
    <source>
        <dbReference type="Proteomes" id="UP001162131"/>
    </source>
</evidence>
<dbReference type="Proteomes" id="UP001162131">
    <property type="component" value="Unassembled WGS sequence"/>
</dbReference>
<sequence>MNPLESTCIKIVKISNWYSASRISFENQRIPKISSNQLTIGITILVISNWKLIPWIFQKKAKILQIFIRNIHWCDFSLELIIKIRRISNSDNSDAKIWVNCISLFLNKFRGIIIVHKYQKIIFFPSQPCSFPYWKSNHISLINF</sequence>
<name>A0AAU9JEJ1_9CILI</name>
<keyword evidence="2" id="KW-1185">Reference proteome</keyword>
<organism evidence="1 2">
    <name type="scientific">Blepharisma stoltei</name>
    <dbReference type="NCBI Taxonomy" id="1481888"/>
    <lineage>
        <taxon>Eukaryota</taxon>
        <taxon>Sar</taxon>
        <taxon>Alveolata</taxon>
        <taxon>Ciliophora</taxon>
        <taxon>Postciliodesmatophora</taxon>
        <taxon>Heterotrichea</taxon>
        <taxon>Heterotrichida</taxon>
        <taxon>Blepharismidae</taxon>
        <taxon>Blepharisma</taxon>
    </lineage>
</organism>
<protein>
    <submittedName>
        <fullName evidence="1">Uncharacterized protein</fullName>
    </submittedName>
</protein>
<gene>
    <name evidence="1" type="ORF">BSTOLATCC_MIC34211</name>
</gene>
<evidence type="ECO:0000313" key="1">
    <source>
        <dbReference type="EMBL" id="CAG9323562.1"/>
    </source>
</evidence>
<reference evidence="1" key="1">
    <citation type="submission" date="2021-09" db="EMBL/GenBank/DDBJ databases">
        <authorList>
            <consortium name="AG Swart"/>
            <person name="Singh M."/>
            <person name="Singh A."/>
            <person name="Seah K."/>
            <person name="Emmerich C."/>
        </authorList>
    </citation>
    <scope>NUCLEOTIDE SEQUENCE</scope>
    <source>
        <strain evidence="1">ATCC30299</strain>
    </source>
</reference>